<evidence type="ECO:0000256" key="5">
    <source>
        <dbReference type="ARBA" id="ARBA00022833"/>
    </source>
</evidence>
<evidence type="ECO:0000313" key="10">
    <source>
        <dbReference type="EMBL" id="KAL2837465.1"/>
    </source>
</evidence>
<name>A0ABR4JBT6_9EURO</name>
<evidence type="ECO:0000313" key="11">
    <source>
        <dbReference type="Proteomes" id="UP001610446"/>
    </source>
</evidence>
<dbReference type="InterPro" id="IPR051059">
    <property type="entry name" value="VerF-like"/>
</dbReference>
<keyword evidence="11" id="KW-1185">Reference proteome</keyword>
<dbReference type="EMBL" id="JBFXLU010000160">
    <property type="protein sequence ID" value="KAL2837465.1"/>
    <property type="molecule type" value="Genomic_DNA"/>
</dbReference>
<dbReference type="PROSITE" id="PS00028">
    <property type="entry name" value="ZINC_FINGER_C2H2_1"/>
    <property type="match status" value="2"/>
</dbReference>
<dbReference type="Gene3D" id="3.30.160.60">
    <property type="entry name" value="Classic Zinc Finger"/>
    <property type="match status" value="2"/>
</dbReference>
<keyword evidence="6" id="KW-0539">Nucleus</keyword>
<evidence type="ECO:0000256" key="4">
    <source>
        <dbReference type="ARBA" id="ARBA00022771"/>
    </source>
</evidence>
<evidence type="ECO:0000256" key="1">
    <source>
        <dbReference type="ARBA" id="ARBA00004123"/>
    </source>
</evidence>
<feature type="region of interest" description="Disordered" evidence="8">
    <location>
        <begin position="156"/>
        <end position="182"/>
    </location>
</feature>
<accession>A0ABR4JBT6</accession>
<reference evidence="10 11" key="1">
    <citation type="submission" date="2024-07" db="EMBL/GenBank/DDBJ databases">
        <title>Section-level genome sequencing and comparative genomics of Aspergillus sections Usti and Cavernicolus.</title>
        <authorList>
            <consortium name="Lawrence Berkeley National Laboratory"/>
            <person name="Nybo J.L."/>
            <person name="Vesth T.C."/>
            <person name="Theobald S."/>
            <person name="Frisvad J.C."/>
            <person name="Larsen T.O."/>
            <person name="Kjaerboelling I."/>
            <person name="Rothschild-Mancinelli K."/>
            <person name="Lyhne E.K."/>
            <person name="Kogle M.E."/>
            <person name="Barry K."/>
            <person name="Clum A."/>
            <person name="Na H."/>
            <person name="Ledsgaard L."/>
            <person name="Lin J."/>
            <person name="Lipzen A."/>
            <person name="Kuo A."/>
            <person name="Riley R."/>
            <person name="Mondo S."/>
            <person name="Labutti K."/>
            <person name="Haridas S."/>
            <person name="Pangalinan J."/>
            <person name="Salamov A.A."/>
            <person name="Simmons B.A."/>
            <person name="Magnuson J.K."/>
            <person name="Chen J."/>
            <person name="Drula E."/>
            <person name="Henrissat B."/>
            <person name="Wiebenga A."/>
            <person name="Lubbers R.J."/>
            <person name="Gomes A.C."/>
            <person name="Makela M.R."/>
            <person name="Stajich J."/>
            <person name="Grigoriev I.V."/>
            <person name="Mortensen U.H."/>
            <person name="De Vries R.P."/>
            <person name="Baker S.E."/>
            <person name="Andersen M.R."/>
        </authorList>
    </citation>
    <scope>NUCLEOTIDE SEQUENCE [LARGE SCALE GENOMIC DNA]</scope>
    <source>
        <strain evidence="10 11">CBS 123904</strain>
    </source>
</reference>
<comment type="subcellular location">
    <subcellularLocation>
        <location evidence="1">Nucleus</location>
    </subcellularLocation>
</comment>
<keyword evidence="4 7" id="KW-0863">Zinc-finger</keyword>
<dbReference type="InterPro" id="IPR007219">
    <property type="entry name" value="XnlR_reg_dom"/>
</dbReference>
<dbReference type="InterPro" id="IPR036236">
    <property type="entry name" value="Znf_C2H2_sf"/>
</dbReference>
<evidence type="ECO:0000256" key="6">
    <source>
        <dbReference type="ARBA" id="ARBA00023242"/>
    </source>
</evidence>
<feature type="region of interest" description="Disordered" evidence="8">
    <location>
        <begin position="55"/>
        <end position="111"/>
    </location>
</feature>
<evidence type="ECO:0000256" key="2">
    <source>
        <dbReference type="ARBA" id="ARBA00022723"/>
    </source>
</evidence>
<feature type="domain" description="C2H2-type" evidence="9">
    <location>
        <begin position="40"/>
        <end position="67"/>
    </location>
</feature>
<dbReference type="Proteomes" id="UP001610446">
    <property type="component" value="Unassembled WGS sequence"/>
</dbReference>
<comment type="caution">
    <text evidence="10">The sequence shown here is derived from an EMBL/GenBank/DDBJ whole genome shotgun (WGS) entry which is preliminary data.</text>
</comment>
<dbReference type="SUPFAM" id="SSF57667">
    <property type="entry name" value="beta-beta-alpha zinc fingers"/>
    <property type="match status" value="1"/>
</dbReference>
<evidence type="ECO:0000256" key="7">
    <source>
        <dbReference type="PROSITE-ProRule" id="PRU00042"/>
    </source>
</evidence>
<protein>
    <recommendedName>
        <fullName evidence="9">C2H2-type domain-containing protein</fullName>
    </recommendedName>
</protein>
<dbReference type="PANTHER" id="PTHR40626">
    <property type="entry name" value="MIP31509P"/>
    <property type="match status" value="1"/>
</dbReference>
<dbReference type="SMART" id="SM00355">
    <property type="entry name" value="ZnF_C2H2"/>
    <property type="match status" value="2"/>
</dbReference>
<feature type="compositionally biased region" description="Polar residues" evidence="8">
    <location>
        <begin position="83"/>
        <end position="111"/>
    </location>
</feature>
<evidence type="ECO:0000256" key="3">
    <source>
        <dbReference type="ARBA" id="ARBA00022737"/>
    </source>
</evidence>
<keyword evidence="2" id="KW-0479">Metal-binding</keyword>
<dbReference type="InterPro" id="IPR013087">
    <property type="entry name" value="Znf_C2H2_type"/>
</dbReference>
<sequence>MTNTPTRSKQQRLCPWCSKSFTKEEHLARHVRTHTKEKPFVCRMCSKAFSRHDSLLRHRRSHKSAGSASPGGGNAVAPDTMNIDMQSPPQDTPNQGPSQDSEANPSVSQGFLNTPSVRELASMEDTLAPALAGGMVDNRSPAENIVQSYPSHWLDSESLAPGTIEPELGEPGPPSSGSTQSHDWVFDVIPETPAWFAQDDFDLDALNSSIIAFANQFVPPEFLPVIFEPTEQRRVQPLPTPGRDVSLSVEDAVQKEWFTYTGSSQSGYDTPDIGLEQTQVDESYRTNLAVKLQHQVPVFPLPSTDFLNMCIQAYFVKFHPLFPVIHAASFRPSSINSLLLLSICSIGSLSVGLAHGQSQGERIFETLNKAILSSWEGYMSERKTGVTALIQAALIGQTFGLLSRRPKDLFIAQTFHGTLVAWARRYHMFKPTKASDSVSLEEIHHRPQSAWRTWAQAEEKNRIAAALHIHDVEIAELFITDPYLRHSTAKRPVLCSDELWIASTAETWSKLMVQHLASTQGAERVSGLSHPPALRAAPRFHAYLELEAMSASIIEGKNMPPENETDHDRHLNEPLPNHVVSILTGFYTCHIKPYHHHQRERTAADPFCLLALWHGVFISLCTDIDSLEIAIGREGSRQATSPRITNYVRAWANSAQGQRAALHAALILRHLEQLPLAAEPPIHVPRIIFRAAIAWYCYAKYYQPASSRLQQQHPHQQPSSGGTGTVQHFPELKGMEVNCHKVLFEASGSRSGARRSVMAESTTFCGLVDLLQRMGHWGLSANLAGILKLLLPGPDKEERGVTEG</sequence>
<dbReference type="PROSITE" id="PS50157">
    <property type="entry name" value="ZINC_FINGER_C2H2_2"/>
    <property type="match status" value="2"/>
</dbReference>
<gene>
    <name evidence="10" type="ORF">BJY01DRAFT_44939</name>
</gene>
<evidence type="ECO:0000256" key="8">
    <source>
        <dbReference type="SAM" id="MobiDB-lite"/>
    </source>
</evidence>
<dbReference type="CDD" id="cd12148">
    <property type="entry name" value="fungal_TF_MHR"/>
    <property type="match status" value="1"/>
</dbReference>
<evidence type="ECO:0000259" key="9">
    <source>
        <dbReference type="PROSITE" id="PS50157"/>
    </source>
</evidence>
<proteinExistence type="predicted"/>
<keyword evidence="5" id="KW-0862">Zinc</keyword>
<dbReference type="Pfam" id="PF04082">
    <property type="entry name" value="Fungal_trans"/>
    <property type="match status" value="1"/>
</dbReference>
<dbReference type="Pfam" id="PF00096">
    <property type="entry name" value="zf-C2H2"/>
    <property type="match status" value="2"/>
</dbReference>
<feature type="compositionally biased region" description="Low complexity" evidence="8">
    <location>
        <begin position="165"/>
        <end position="178"/>
    </location>
</feature>
<organism evidence="10 11">
    <name type="scientific">Aspergillus pseudoustus</name>
    <dbReference type="NCBI Taxonomy" id="1810923"/>
    <lineage>
        <taxon>Eukaryota</taxon>
        <taxon>Fungi</taxon>
        <taxon>Dikarya</taxon>
        <taxon>Ascomycota</taxon>
        <taxon>Pezizomycotina</taxon>
        <taxon>Eurotiomycetes</taxon>
        <taxon>Eurotiomycetidae</taxon>
        <taxon>Eurotiales</taxon>
        <taxon>Aspergillaceae</taxon>
        <taxon>Aspergillus</taxon>
        <taxon>Aspergillus subgen. Nidulantes</taxon>
    </lineage>
</organism>
<keyword evidence="3" id="KW-0677">Repeat</keyword>
<feature type="domain" description="C2H2-type" evidence="9">
    <location>
        <begin position="12"/>
        <end position="39"/>
    </location>
</feature>
<dbReference type="PANTHER" id="PTHR40626:SF11">
    <property type="entry name" value="ZINC FINGER PROTEIN YPR022C"/>
    <property type="match status" value="1"/>
</dbReference>